<accession>A0A8C7WUN9</accession>
<feature type="compositionally biased region" description="Polar residues" evidence="1">
    <location>
        <begin position="76"/>
        <end position="86"/>
    </location>
</feature>
<proteinExistence type="predicted"/>
<protein>
    <recommendedName>
        <fullName evidence="4">SGNH hydrolase-type esterase domain-containing protein</fullName>
    </recommendedName>
</protein>
<dbReference type="SUPFAM" id="SSF52266">
    <property type="entry name" value="SGNH hydrolase"/>
    <property type="match status" value="1"/>
</dbReference>
<evidence type="ECO:0000313" key="3">
    <source>
        <dbReference type="Proteomes" id="UP000694383"/>
    </source>
</evidence>
<organism evidence="2 3">
    <name type="scientific">Oryzias sinensis</name>
    <name type="common">Chinese medaka</name>
    <dbReference type="NCBI Taxonomy" id="183150"/>
    <lineage>
        <taxon>Eukaryota</taxon>
        <taxon>Metazoa</taxon>
        <taxon>Chordata</taxon>
        <taxon>Craniata</taxon>
        <taxon>Vertebrata</taxon>
        <taxon>Euteleostomi</taxon>
        <taxon>Actinopterygii</taxon>
        <taxon>Neopterygii</taxon>
        <taxon>Teleostei</taxon>
        <taxon>Neoteleostei</taxon>
        <taxon>Acanthomorphata</taxon>
        <taxon>Ovalentaria</taxon>
        <taxon>Atherinomorphae</taxon>
        <taxon>Beloniformes</taxon>
        <taxon>Adrianichthyidae</taxon>
        <taxon>Oryziinae</taxon>
        <taxon>Oryzias</taxon>
    </lineage>
</organism>
<name>A0A8C7WUN9_9TELE</name>
<evidence type="ECO:0000256" key="1">
    <source>
        <dbReference type="SAM" id="MobiDB-lite"/>
    </source>
</evidence>
<dbReference type="AlphaFoldDB" id="A0A8C7WUN9"/>
<evidence type="ECO:0008006" key="4">
    <source>
        <dbReference type="Google" id="ProtNLM"/>
    </source>
</evidence>
<dbReference type="Proteomes" id="UP000694383">
    <property type="component" value="Unplaced"/>
</dbReference>
<reference evidence="2" key="2">
    <citation type="submission" date="2025-09" db="UniProtKB">
        <authorList>
            <consortium name="Ensembl"/>
        </authorList>
    </citation>
    <scope>IDENTIFICATION</scope>
</reference>
<dbReference type="GeneTree" id="ENSGT01130000278695"/>
<feature type="region of interest" description="Disordered" evidence="1">
    <location>
        <begin position="1"/>
        <end position="38"/>
    </location>
</feature>
<feature type="compositionally biased region" description="Polar residues" evidence="1">
    <location>
        <begin position="57"/>
        <end position="67"/>
    </location>
</feature>
<feature type="compositionally biased region" description="Polar residues" evidence="1">
    <location>
        <begin position="12"/>
        <end position="25"/>
    </location>
</feature>
<dbReference type="Gene3D" id="3.40.50.12690">
    <property type="match status" value="1"/>
</dbReference>
<reference evidence="2" key="1">
    <citation type="submission" date="2025-08" db="UniProtKB">
        <authorList>
            <consortium name="Ensembl"/>
        </authorList>
    </citation>
    <scope>IDENTIFICATION</scope>
</reference>
<dbReference type="Ensembl" id="ENSOSIT00000003888.1">
    <property type="protein sequence ID" value="ENSOSIP00000003629.1"/>
    <property type="gene ID" value="ENSOSIG00000002422.1"/>
</dbReference>
<keyword evidence="3" id="KW-1185">Reference proteome</keyword>
<evidence type="ECO:0000313" key="2">
    <source>
        <dbReference type="Ensembl" id="ENSOSIP00000003629.1"/>
    </source>
</evidence>
<feature type="region of interest" description="Disordered" evidence="1">
    <location>
        <begin position="57"/>
        <end position="92"/>
    </location>
</feature>
<sequence length="263" mass="29414">IPHRPGVERQIQIDTENTISRGSPVTSQRSSTSSSRRRILKNAVLLRCCPGGLPSLESQRSGSLSQQEKMKEASPVQPSDVDSANSEPHIPPSRLLFAPTTLIVGDSIIRHVRFFNAVTRCFPGSTVRSILEKLPGILDSLPTTVFRLIVHVGCNDISRRESEETKADFMVLFNFLKQCEKSVFISGPLPGLSRSMERFSRLLGMNTWLQTACMTRKCSFVDNFNLFWNRTSLYCLDGTHPNRMGSSILSANIRYAVQTLPRD</sequence>
<dbReference type="Gene3D" id="3.40.50.12700">
    <property type="match status" value="1"/>
</dbReference>